<dbReference type="AlphaFoldDB" id="A0A4R3XR51"/>
<dbReference type="SUPFAM" id="SSF52467">
    <property type="entry name" value="DHS-like NAD/FAD-binding domain"/>
    <property type="match status" value="1"/>
</dbReference>
<dbReference type="EMBL" id="SMCO01000024">
    <property type="protein sequence ID" value="TCV81271.1"/>
    <property type="molecule type" value="Genomic_DNA"/>
</dbReference>
<dbReference type="EC" id="2.3.1.286" evidence="1"/>
<evidence type="ECO:0000313" key="6">
    <source>
        <dbReference type="EMBL" id="TCV81271.1"/>
    </source>
</evidence>
<gene>
    <name evidence="6" type="ORF">EDC63_12420</name>
</gene>
<evidence type="ECO:0000256" key="3">
    <source>
        <dbReference type="ARBA" id="ARBA00023027"/>
    </source>
</evidence>
<sequence>MIVDNRFAQCADQIEQADSLIITAGAGMGVDSGLPDFRGAEGFWQAYPALGKAGIQFHEIANPSAFRSNPQLAWGFYGHRLNLYRDTVPHEGFSILLRLGESMPKGMFVFTSNVDAQFQKAGFSNRQIHECHGSIHHLQCQDGCMADIWSAEDFHPLIDQENCLLTSDFPRCPHCGEIARPNILMFNDRDWLSYRADTQESNLKVWLSSINRPVIIEIGAGESIPTVRRFSENQNGFMVRINPKETERNSATYMGFKMDGLAALQGIEAVLQPISGLPVVS</sequence>
<dbReference type="RefSeq" id="WP_124946698.1">
    <property type="nucleotide sequence ID" value="NZ_BHVT01000038.1"/>
</dbReference>
<dbReference type="InterPro" id="IPR003000">
    <property type="entry name" value="Sirtuin"/>
</dbReference>
<dbReference type="InterPro" id="IPR026591">
    <property type="entry name" value="Sirtuin_cat_small_dom_sf"/>
</dbReference>
<evidence type="ECO:0000259" key="5">
    <source>
        <dbReference type="PROSITE" id="PS50305"/>
    </source>
</evidence>
<evidence type="ECO:0000256" key="2">
    <source>
        <dbReference type="ARBA" id="ARBA00022679"/>
    </source>
</evidence>
<proteinExistence type="predicted"/>
<evidence type="ECO:0000256" key="1">
    <source>
        <dbReference type="ARBA" id="ARBA00012928"/>
    </source>
</evidence>
<keyword evidence="2" id="KW-0808">Transferase</keyword>
<dbReference type="PANTHER" id="PTHR11085">
    <property type="entry name" value="NAD-DEPENDENT PROTEIN DEACYLASE SIRTUIN-5, MITOCHONDRIAL-RELATED"/>
    <property type="match status" value="1"/>
</dbReference>
<protein>
    <recommendedName>
        <fullName evidence="1">protein acetyllysine N-acetyltransferase</fullName>
        <ecNumber evidence="1">2.3.1.286</ecNumber>
    </recommendedName>
</protein>
<evidence type="ECO:0000256" key="4">
    <source>
        <dbReference type="PROSITE-ProRule" id="PRU00236"/>
    </source>
</evidence>
<dbReference type="InterPro" id="IPR029035">
    <property type="entry name" value="DHS-like_NAD/FAD-binding_dom"/>
</dbReference>
<dbReference type="GO" id="GO:0017136">
    <property type="term" value="F:histone deacetylase activity, NAD-dependent"/>
    <property type="evidence" value="ECO:0007669"/>
    <property type="project" value="TreeGrafter"/>
</dbReference>
<dbReference type="Pfam" id="PF02146">
    <property type="entry name" value="SIR2"/>
    <property type="match status" value="1"/>
</dbReference>
<comment type="caution">
    <text evidence="4">Lacks conserved residue(s) required for the propagation of feature annotation.</text>
</comment>
<name>A0A4R3XR51_9PROT</name>
<dbReference type="Gene3D" id="3.40.50.1220">
    <property type="entry name" value="TPP-binding domain"/>
    <property type="match status" value="1"/>
</dbReference>
<dbReference type="InterPro" id="IPR026590">
    <property type="entry name" value="Ssirtuin_cat_dom"/>
</dbReference>
<feature type="domain" description="Deacetylase sirtuin-type" evidence="5">
    <location>
        <begin position="1"/>
        <end position="281"/>
    </location>
</feature>
<keyword evidence="3" id="KW-0520">NAD</keyword>
<accession>A0A4R3XR51</accession>
<reference evidence="6 7" key="1">
    <citation type="submission" date="2019-03" db="EMBL/GenBank/DDBJ databases">
        <title>Genomic Encyclopedia of Type Strains, Phase IV (KMG-IV): sequencing the most valuable type-strain genomes for metagenomic binning, comparative biology and taxonomic classification.</title>
        <authorList>
            <person name="Goeker M."/>
        </authorList>
    </citation>
    <scope>NUCLEOTIDE SEQUENCE [LARGE SCALE GENOMIC DNA]</scope>
    <source>
        <strain evidence="6 7">DSM 100309</strain>
    </source>
</reference>
<dbReference type="Proteomes" id="UP000295367">
    <property type="component" value="Unassembled WGS sequence"/>
</dbReference>
<evidence type="ECO:0000313" key="7">
    <source>
        <dbReference type="Proteomes" id="UP000295367"/>
    </source>
</evidence>
<dbReference type="PANTHER" id="PTHR11085:SF4">
    <property type="entry name" value="NAD-DEPENDENT PROTEIN DEACYLASE"/>
    <property type="match status" value="1"/>
</dbReference>
<dbReference type="OrthoDB" id="9800582at2"/>
<dbReference type="PROSITE" id="PS50305">
    <property type="entry name" value="SIRTUIN"/>
    <property type="match status" value="1"/>
</dbReference>
<organism evidence="6 7">
    <name type="scientific">Sulfurirhabdus autotrophica</name>
    <dbReference type="NCBI Taxonomy" id="1706046"/>
    <lineage>
        <taxon>Bacteria</taxon>
        <taxon>Pseudomonadati</taxon>
        <taxon>Pseudomonadota</taxon>
        <taxon>Betaproteobacteria</taxon>
        <taxon>Nitrosomonadales</taxon>
        <taxon>Sulfuricellaceae</taxon>
        <taxon>Sulfurirhabdus</taxon>
    </lineage>
</organism>
<comment type="caution">
    <text evidence="6">The sequence shown here is derived from an EMBL/GenBank/DDBJ whole genome shotgun (WGS) entry which is preliminary data.</text>
</comment>
<dbReference type="InterPro" id="IPR050134">
    <property type="entry name" value="NAD-dep_sirtuin_deacylases"/>
</dbReference>
<dbReference type="GO" id="GO:0070403">
    <property type="term" value="F:NAD+ binding"/>
    <property type="evidence" value="ECO:0007669"/>
    <property type="project" value="InterPro"/>
</dbReference>
<dbReference type="Gene3D" id="3.30.1600.10">
    <property type="entry name" value="SIR2/SIRT2 'Small Domain"/>
    <property type="match status" value="1"/>
</dbReference>
<keyword evidence="7" id="KW-1185">Reference proteome</keyword>